<dbReference type="EMBL" id="SZQL01000001">
    <property type="protein sequence ID" value="TKK71479.1"/>
    <property type="molecule type" value="Genomic_DNA"/>
</dbReference>
<accession>A0A4U3LA35</accession>
<dbReference type="Proteomes" id="UP000305848">
    <property type="component" value="Unassembled WGS sequence"/>
</dbReference>
<dbReference type="OrthoDB" id="631889at2"/>
<evidence type="ECO:0000256" key="1">
    <source>
        <dbReference type="SAM" id="SignalP"/>
    </source>
</evidence>
<comment type="caution">
    <text evidence="2">The sequence shown here is derived from an EMBL/GenBank/DDBJ whole genome shotgun (WGS) entry which is preliminary data.</text>
</comment>
<gene>
    <name evidence="2" type="ORF">FC093_00165</name>
</gene>
<dbReference type="Gene3D" id="2.40.70.10">
    <property type="entry name" value="Acid Proteases"/>
    <property type="match status" value="1"/>
</dbReference>
<dbReference type="Pfam" id="PF13650">
    <property type="entry name" value="Asp_protease_2"/>
    <property type="match status" value="1"/>
</dbReference>
<dbReference type="InterPro" id="IPR021109">
    <property type="entry name" value="Peptidase_aspartic_dom_sf"/>
</dbReference>
<keyword evidence="1" id="KW-0732">Signal</keyword>
<evidence type="ECO:0000313" key="2">
    <source>
        <dbReference type="EMBL" id="TKK71479.1"/>
    </source>
</evidence>
<reference evidence="2 3" key="1">
    <citation type="submission" date="2019-05" db="EMBL/GenBank/DDBJ databases">
        <title>Panacibacter sp. strain 17mud1-8 Genome sequencing and assembly.</title>
        <authorList>
            <person name="Chhetri G."/>
        </authorList>
    </citation>
    <scope>NUCLEOTIDE SEQUENCE [LARGE SCALE GENOMIC DNA]</scope>
    <source>
        <strain evidence="2 3">17mud1-8</strain>
    </source>
</reference>
<dbReference type="AlphaFoldDB" id="A0A4U3LA35"/>
<sequence length="337" mass="38237">MLLKYCSFLLLAVLPLTTLFAQNDFIHTKEGFSILRKRELINDCLNSLHKDRSDATALSICECQVSKLDWHFTKKQYKQFTNGSTIYIDKLVESDSALKNEIDQCYTGSGKTTLLQAEGFEDEFIDKCKQSIQQSTERKLDDNRLNTFCRCQLNMVKTKKLTDADMQTLSNPNSLLFYETMYTCGDPFAEQDSLDNTWSEAVAKDINGPLSDTIHVLNMNGMTYLKMKTGSMVQFWLFDTGSSDLLINKDMETTLKAEGIITDENYLGIGQYEMANGMIDTCRKYMISGVRVGKFTLDNVVVAVTDKGKKIIAGRSLLNKFTNWIIDNKNNTLVLTK</sequence>
<name>A0A4U3LA35_9BACT</name>
<feature type="chain" id="PRO_5020883466" description="Peptidase A2 domain-containing protein" evidence="1">
    <location>
        <begin position="22"/>
        <end position="337"/>
    </location>
</feature>
<feature type="signal peptide" evidence="1">
    <location>
        <begin position="1"/>
        <end position="21"/>
    </location>
</feature>
<keyword evidence="3" id="KW-1185">Reference proteome</keyword>
<organism evidence="2 3">
    <name type="scientific">Ilyomonas limi</name>
    <dbReference type="NCBI Taxonomy" id="2575867"/>
    <lineage>
        <taxon>Bacteria</taxon>
        <taxon>Pseudomonadati</taxon>
        <taxon>Bacteroidota</taxon>
        <taxon>Chitinophagia</taxon>
        <taxon>Chitinophagales</taxon>
        <taxon>Chitinophagaceae</taxon>
        <taxon>Ilyomonas</taxon>
    </lineage>
</organism>
<proteinExistence type="predicted"/>
<protein>
    <recommendedName>
        <fullName evidence="4">Peptidase A2 domain-containing protein</fullName>
    </recommendedName>
</protein>
<evidence type="ECO:0000313" key="3">
    <source>
        <dbReference type="Proteomes" id="UP000305848"/>
    </source>
</evidence>
<evidence type="ECO:0008006" key="4">
    <source>
        <dbReference type="Google" id="ProtNLM"/>
    </source>
</evidence>